<dbReference type="PANTHER" id="PTHR35486:SF1">
    <property type="entry name" value="OS02G0689500 PROTEIN"/>
    <property type="match status" value="1"/>
</dbReference>
<dbReference type="AlphaFoldDB" id="A0AA88WT57"/>
<reference evidence="1" key="1">
    <citation type="submission" date="2022-12" db="EMBL/GenBank/DDBJ databases">
        <title>Draft genome assemblies for two species of Escallonia (Escalloniales).</title>
        <authorList>
            <person name="Chanderbali A."/>
            <person name="Dervinis C."/>
            <person name="Anghel I."/>
            <person name="Soltis D."/>
            <person name="Soltis P."/>
            <person name="Zapata F."/>
        </authorList>
    </citation>
    <scope>NUCLEOTIDE SEQUENCE</scope>
    <source>
        <strain evidence="1">UCBG64.0493</strain>
        <tissue evidence="1">Leaf</tissue>
    </source>
</reference>
<organism evidence="1 2">
    <name type="scientific">Escallonia herrerae</name>
    <dbReference type="NCBI Taxonomy" id="1293975"/>
    <lineage>
        <taxon>Eukaryota</taxon>
        <taxon>Viridiplantae</taxon>
        <taxon>Streptophyta</taxon>
        <taxon>Embryophyta</taxon>
        <taxon>Tracheophyta</taxon>
        <taxon>Spermatophyta</taxon>
        <taxon>Magnoliopsida</taxon>
        <taxon>eudicotyledons</taxon>
        <taxon>Gunneridae</taxon>
        <taxon>Pentapetalae</taxon>
        <taxon>asterids</taxon>
        <taxon>campanulids</taxon>
        <taxon>Escalloniales</taxon>
        <taxon>Escalloniaceae</taxon>
        <taxon>Escallonia</taxon>
    </lineage>
</organism>
<gene>
    <name evidence="1" type="ORF">RJ639_034527</name>
</gene>
<accession>A0AA88WT57</accession>
<evidence type="ECO:0000313" key="1">
    <source>
        <dbReference type="EMBL" id="KAK3033648.1"/>
    </source>
</evidence>
<dbReference type="PANTHER" id="PTHR35486">
    <property type="entry name" value="EXPRESSED PROTEIN"/>
    <property type="match status" value="1"/>
</dbReference>
<proteinExistence type="predicted"/>
<name>A0AA88WT57_9ASTE</name>
<evidence type="ECO:0000313" key="2">
    <source>
        <dbReference type="Proteomes" id="UP001188597"/>
    </source>
</evidence>
<protein>
    <submittedName>
        <fullName evidence="1">Uncharacterized protein</fullName>
    </submittedName>
</protein>
<keyword evidence="2" id="KW-1185">Reference proteome</keyword>
<comment type="caution">
    <text evidence="1">The sequence shown here is derived from an EMBL/GenBank/DDBJ whole genome shotgun (WGS) entry which is preliminary data.</text>
</comment>
<sequence length="141" mass="15790">MSCKKHHSTDLSSSVGVCASCFREHLFYLRPPSPQPSTTAANPAPPLIPHRYSTTTTSPLLFIIEVIHIQIGQNGFESYPNFTDHRDSCTASTSSPSWLSNLLAGHRKKQLRLFSLDESAIHWWPEHMPKQGPRNVLGEIL</sequence>
<dbReference type="Proteomes" id="UP001188597">
    <property type="component" value="Unassembled WGS sequence"/>
</dbReference>
<dbReference type="EMBL" id="JAVXUP010000226">
    <property type="protein sequence ID" value="KAK3033648.1"/>
    <property type="molecule type" value="Genomic_DNA"/>
</dbReference>